<dbReference type="Gene3D" id="1.10.12.10">
    <property type="entry name" value="Lyase 2-enoyl-coa Hydratase, Chain A, domain 2"/>
    <property type="match status" value="1"/>
</dbReference>
<dbReference type="AlphaFoldDB" id="A0AAU9F286"/>
<dbReference type="FunFam" id="3.90.226.10:FF:000009">
    <property type="entry name" value="Carnitinyl-CoA dehydratase"/>
    <property type="match status" value="1"/>
</dbReference>
<dbReference type="SUPFAM" id="SSF52096">
    <property type="entry name" value="ClpP/crotonase"/>
    <property type="match status" value="1"/>
</dbReference>
<sequence length="259" mass="28250">MNFQTILYAKDNGVAVITLNRADKLNTVNSVMRDELIEAIRDCERDDQVRVLIITGGTEVFCAGADVTDQPGPSTLWDKLSPKRTYSYYHLLEDLGKPVIAAIAGYCLGGGLELACACDIRIAADNAKLGDAHTKLGIMGGGGSSQRLPRLIGIPRAKELIFSGLPIDAEQAERINLVNQAVPVAELMDTARELAELYKQRPPLVLKLFKAAIGEGMEMPFAQGFDFEAKCAALISLTEDYQEAINAFKEKRKPCFQGK</sequence>
<dbReference type="GO" id="GO:0006635">
    <property type="term" value="P:fatty acid beta-oxidation"/>
    <property type="evidence" value="ECO:0007669"/>
    <property type="project" value="TreeGrafter"/>
</dbReference>
<dbReference type="FunFam" id="1.10.12.10:FF:000001">
    <property type="entry name" value="Probable enoyl-CoA hydratase, mitochondrial"/>
    <property type="match status" value="1"/>
</dbReference>
<evidence type="ECO:0000256" key="1">
    <source>
        <dbReference type="ARBA" id="ARBA00005254"/>
    </source>
</evidence>
<evidence type="ECO:0000313" key="4">
    <source>
        <dbReference type="Proteomes" id="UP001366166"/>
    </source>
</evidence>
<dbReference type="InterPro" id="IPR029045">
    <property type="entry name" value="ClpP/crotonase-like_dom_sf"/>
</dbReference>
<evidence type="ECO:0000256" key="2">
    <source>
        <dbReference type="ARBA" id="ARBA00023239"/>
    </source>
</evidence>
<dbReference type="CDD" id="cd06558">
    <property type="entry name" value="crotonase-like"/>
    <property type="match status" value="1"/>
</dbReference>
<name>A0AAU9F286_9BACT</name>
<dbReference type="KEGG" id="dmp:FAK_14930"/>
<dbReference type="RefSeq" id="WP_338606137.1">
    <property type="nucleotide sequence ID" value="NZ_AP028679.1"/>
</dbReference>
<dbReference type="Gene3D" id="3.90.226.10">
    <property type="entry name" value="2-enoyl-CoA Hydratase, Chain A, domain 1"/>
    <property type="match status" value="1"/>
</dbReference>
<reference evidence="4" key="1">
    <citation type="journal article" date="2023" name="Arch. Microbiol.">
        <title>Desulfoferula mesophilus gen. nov. sp. nov., a mesophilic sulfate-reducing bacterium isolated from a brackish lake sediment.</title>
        <authorList>
            <person name="Watanabe T."/>
            <person name="Yabe T."/>
            <person name="Tsuji J.M."/>
            <person name="Fukui M."/>
        </authorList>
    </citation>
    <scope>NUCLEOTIDE SEQUENCE [LARGE SCALE GENOMIC DNA]</scope>
    <source>
        <strain evidence="4">12FAK</strain>
    </source>
</reference>
<dbReference type="InterPro" id="IPR014748">
    <property type="entry name" value="Enoyl-CoA_hydra_C"/>
</dbReference>
<proteinExistence type="inferred from homology"/>
<dbReference type="GO" id="GO:0016836">
    <property type="term" value="F:hydro-lyase activity"/>
    <property type="evidence" value="ECO:0007669"/>
    <property type="project" value="UniProtKB-ARBA"/>
</dbReference>
<evidence type="ECO:0008006" key="5">
    <source>
        <dbReference type="Google" id="ProtNLM"/>
    </source>
</evidence>
<keyword evidence="4" id="KW-1185">Reference proteome</keyword>
<dbReference type="Pfam" id="PF00378">
    <property type="entry name" value="ECH_1"/>
    <property type="match status" value="1"/>
</dbReference>
<dbReference type="PANTHER" id="PTHR11941:SF54">
    <property type="entry name" value="ENOYL-COA HYDRATASE, MITOCHONDRIAL"/>
    <property type="match status" value="1"/>
</dbReference>
<comment type="similarity">
    <text evidence="1">Belongs to the enoyl-CoA hydratase/isomerase family.</text>
</comment>
<organism evidence="3 4">
    <name type="scientific">Desulfoferula mesophila</name>
    <dbReference type="NCBI Taxonomy" id="3058419"/>
    <lineage>
        <taxon>Bacteria</taxon>
        <taxon>Pseudomonadati</taxon>
        <taxon>Thermodesulfobacteriota</taxon>
        <taxon>Desulfarculia</taxon>
        <taxon>Desulfarculales</taxon>
        <taxon>Desulfarculaceae</taxon>
        <taxon>Desulfoferula</taxon>
    </lineage>
</organism>
<gene>
    <name evidence="3" type="ORF">FAK_14930</name>
</gene>
<protein>
    <recommendedName>
        <fullName evidence="5">Enoyl-CoA hydratase</fullName>
    </recommendedName>
</protein>
<keyword evidence="2" id="KW-0456">Lyase</keyword>
<dbReference type="Proteomes" id="UP001366166">
    <property type="component" value="Chromosome"/>
</dbReference>
<dbReference type="EMBL" id="AP028679">
    <property type="protein sequence ID" value="BEQ14427.1"/>
    <property type="molecule type" value="Genomic_DNA"/>
</dbReference>
<dbReference type="PANTHER" id="PTHR11941">
    <property type="entry name" value="ENOYL-COA HYDRATASE-RELATED"/>
    <property type="match status" value="1"/>
</dbReference>
<evidence type="ECO:0000313" key="3">
    <source>
        <dbReference type="EMBL" id="BEQ14427.1"/>
    </source>
</evidence>
<dbReference type="InterPro" id="IPR001753">
    <property type="entry name" value="Enoyl-CoA_hydra/iso"/>
</dbReference>
<accession>A0AAU9F286</accession>